<name>A0A0A3I407_9BACL</name>
<dbReference type="Proteomes" id="UP000030408">
    <property type="component" value="Unassembled WGS sequence"/>
</dbReference>
<accession>A0A0A3I407</accession>
<evidence type="ECO:0000313" key="1">
    <source>
        <dbReference type="EMBL" id="KGR78245.1"/>
    </source>
</evidence>
<dbReference type="EMBL" id="JPVO01000032">
    <property type="protein sequence ID" value="KGR78245.1"/>
    <property type="molecule type" value="Genomic_DNA"/>
</dbReference>
<proteinExistence type="predicted"/>
<dbReference type="STRING" id="1384057.CD33_01440"/>
<sequence length="68" mass="7866">MSTRTQQKSYPQAQSTMTTFFIFSTALSQEVELVHMKTSNFTLKYLKSYPQTKKHPLFNVKVNVFPCG</sequence>
<comment type="caution">
    <text evidence="1">The sequence shown here is derived from an EMBL/GenBank/DDBJ whole genome shotgun (WGS) entry which is preliminary data.</text>
</comment>
<protein>
    <submittedName>
        <fullName evidence="1">Uncharacterized protein</fullName>
    </submittedName>
</protein>
<reference evidence="1 2" key="1">
    <citation type="submission" date="2014-02" db="EMBL/GenBank/DDBJ databases">
        <title>Draft genome sequence of Lysinibacillus sinduriensis JCM 15800.</title>
        <authorList>
            <person name="Zhang F."/>
            <person name="Wang G."/>
            <person name="Zhang L."/>
        </authorList>
    </citation>
    <scope>NUCLEOTIDE SEQUENCE [LARGE SCALE GENOMIC DNA]</scope>
    <source>
        <strain evidence="1 2">JCM 15800</strain>
    </source>
</reference>
<keyword evidence="2" id="KW-1185">Reference proteome</keyword>
<gene>
    <name evidence="1" type="ORF">CD33_01440</name>
</gene>
<evidence type="ECO:0000313" key="2">
    <source>
        <dbReference type="Proteomes" id="UP000030408"/>
    </source>
</evidence>
<organism evidence="1 2">
    <name type="scientific">Ureibacillus sinduriensis BLB-1 = JCM 15800</name>
    <dbReference type="NCBI Taxonomy" id="1384057"/>
    <lineage>
        <taxon>Bacteria</taxon>
        <taxon>Bacillati</taxon>
        <taxon>Bacillota</taxon>
        <taxon>Bacilli</taxon>
        <taxon>Bacillales</taxon>
        <taxon>Caryophanaceae</taxon>
        <taxon>Ureibacillus</taxon>
    </lineage>
</organism>
<dbReference type="AlphaFoldDB" id="A0A0A3I407"/>